<dbReference type="OrthoDB" id="224978at2"/>
<evidence type="ECO:0000313" key="12">
    <source>
        <dbReference type="Proteomes" id="UP000294829"/>
    </source>
</evidence>
<feature type="region of interest" description="Disordered" evidence="8">
    <location>
        <begin position="1"/>
        <end position="21"/>
    </location>
</feature>
<dbReference type="GO" id="GO:0006355">
    <property type="term" value="P:regulation of DNA-templated transcription"/>
    <property type="evidence" value="ECO:0007669"/>
    <property type="project" value="InterPro"/>
</dbReference>
<dbReference type="Proteomes" id="UP000294829">
    <property type="component" value="Unassembled WGS sequence"/>
</dbReference>
<dbReference type="SUPFAM" id="SSF55785">
    <property type="entry name" value="PYP-like sensor domain (PAS domain)"/>
    <property type="match status" value="3"/>
</dbReference>
<dbReference type="SMART" id="SM00387">
    <property type="entry name" value="HATPase_c"/>
    <property type="match status" value="1"/>
</dbReference>
<organism evidence="11 12">
    <name type="scientific">Sapientia aquatica</name>
    <dbReference type="NCBI Taxonomy" id="1549640"/>
    <lineage>
        <taxon>Bacteria</taxon>
        <taxon>Pseudomonadati</taxon>
        <taxon>Pseudomonadota</taxon>
        <taxon>Betaproteobacteria</taxon>
        <taxon>Burkholderiales</taxon>
        <taxon>Oxalobacteraceae</taxon>
        <taxon>Sapientia</taxon>
    </lineage>
</organism>
<evidence type="ECO:0000256" key="2">
    <source>
        <dbReference type="ARBA" id="ARBA00004429"/>
    </source>
</evidence>
<dbReference type="Gene3D" id="1.10.287.130">
    <property type="match status" value="1"/>
</dbReference>
<dbReference type="Pfam" id="PF02518">
    <property type="entry name" value="HATPase_c"/>
    <property type="match status" value="1"/>
</dbReference>
<evidence type="ECO:0000256" key="4">
    <source>
        <dbReference type="ARBA" id="ARBA00022553"/>
    </source>
</evidence>
<dbReference type="InterPro" id="IPR013767">
    <property type="entry name" value="PAS_fold"/>
</dbReference>
<comment type="catalytic activity">
    <reaction evidence="1">
        <text>ATP + protein L-histidine = ADP + protein N-phospho-L-histidine.</text>
        <dbReference type="EC" id="2.7.13.3"/>
    </reaction>
</comment>
<keyword evidence="6 11" id="KW-0418">Kinase</keyword>
<evidence type="ECO:0000256" key="5">
    <source>
        <dbReference type="ARBA" id="ARBA00022679"/>
    </source>
</evidence>
<dbReference type="PROSITE" id="PS50112">
    <property type="entry name" value="PAS"/>
    <property type="match status" value="2"/>
</dbReference>
<dbReference type="Pfam" id="PF13426">
    <property type="entry name" value="PAS_9"/>
    <property type="match status" value="1"/>
</dbReference>
<dbReference type="InterPro" id="IPR035965">
    <property type="entry name" value="PAS-like_dom_sf"/>
</dbReference>
<evidence type="ECO:0000256" key="8">
    <source>
        <dbReference type="SAM" id="MobiDB-lite"/>
    </source>
</evidence>
<name>A0A4R5W585_9BURK</name>
<dbReference type="InterPro" id="IPR004358">
    <property type="entry name" value="Sig_transdc_His_kin-like_C"/>
</dbReference>
<evidence type="ECO:0000256" key="3">
    <source>
        <dbReference type="ARBA" id="ARBA00012438"/>
    </source>
</evidence>
<dbReference type="EMBL" id="SMYL01000001">
    <property type="protein sequence ID" value="TDK68070.1"/>
    <property type="molecule type" value="Genomic_DNA"/>
</dbReference>
<dbReference type="InterPro" id="IPR036097">
    <property type="entry name" value="HisK_dim/P_sf"/>
</dbReference>
<feature type="domain" description="Histidine kinase" evidence="9">
    <location>
        <begin position="425"/>
        <end position="644"/>
    </location>
</feature>
<dbReference type="Gene3D" id="3.30.565.10">
    <property type="entry name" value="Histidine kinase-like ATPase, C-terminal domain"/>
    <property type="match status" value="1"/>
</dbReference>
<dbReference type="FunFam" id="3.30.565.10:FF:000006">
    <property type="entry name" value="Sensor histidine kinase WalK"/>
    <property type="match status" value="1"/>
</dbReference>
<protein>
    <recommendedName>
        <fullName evidence="3">histidine kinase</fullName>
        <ecNumber evidence="3">2.7.13.3</ecNumber>
    </recommendedName>
</protein>
<evidence type="ECO:0000259" key="9">
    <source>
        <dbReference type="PROSITE" id="PS50109"/>
    </source>
</evidence>
<gene>
    <name evidence="11" type="ORF">E2I14_00490</name>
</gene>
<feature type="domain" description="PAS" evidence="10">
    <location>
        <begin position="24"/>
        <end position="83"/>
    </location>
</feature>
<evidence type="ECO:0000256" key="7">
    <source>
        <dbReference type="ARBA" id="ARBA00023012"/>
    </source>
</evidence>
<reference evidence="11 12" key="1">
    <citation type="submission" date="2019-03" db="EMBL/GenBank/DDBJ databases">
        <title>Sapientia aquatica gen. nov., sp. nov., isolated from a crater lake.</title>
        <authorList>
            <person name="Felfoldi T."/>
            <person name="Szabo A."/>
            <person name="Toth E."/>
            <person name="Schumann P."/>
            <person name="Keki Z."/>
            <person name="Marialigeti K."/>
            <person name="Mathe I."/>
        </authorList>
    </citation>
    <scope>NUCLEOTIDE SEQUENCE [LARGE SCALE GENOMIC DNA]</scope>
    <source>
        <strain evidence="11 12">SA-152</strain>
    </source>
</reference>
<dbReference type="PANTHER" id="PTHR43711">
    <property type="entry name" value="TWO-COMPONENT HISTIDINE KINASE"/>
    <property type="match status" value="1"/>
</dbReference>
<dbReference type="EC" id="2.7.13.3" evidence="3"/>
<dbReference type="AlphaFoldDB" id="A0A4R5W585"/>
<accession>A0A4R5W585</accession>
<evidence type="ECO:0000256" key="1">
    <source>
        <dbReference type="ARBA" id="ARBA00000085"/>
    </source>
</evidence>
<sequence length="650" mass="72152">MEKSMSSNEQPPLQQSGSAVPPMSASLLRAIIDSGREAVLVVDAANLTLVDVSAKACQLLGYQRDELIRKTLSSVECSLLDVFFWDELSRQGSFEGVRVAETEWMRCDGTAFHVEKQVSTYSENGADFWIIHAYDLTARRKTDQQHLQLVSQLQSALESTAEGILSIDLLGNVINFNRRFALMWGLPDTLFAEDNSHRMWEHILSTLTDDTDLIASLERSQIEQHIDTEDFLTLRDGRVFICVSKPEFVRDSLIGRVFSVRDITTIKRIETDLLAARDIAEQASIDKSAMLDALQVSESRLRRLVNSSLIGIMQGEVNGTVFEANDVLLNLIGLDQQKFAEQGLNWHQLTCHSAHTFYENKLKDLQLLGQTPPFEVELIRADGSTIPTMIGLAKLEGSTTEWVGFVLDLTKQRESDRIKADFISVVSHELRTPLTSIHGSLGLIDSGVCGALPEGAKNLVSIALKNSQRLGVLVNDLLDMEKLASGKMTMHIERLNLIAVTKQAIEANTGYAQSSDISFVFMQHPKQAWALGDTNRLMQVFANLLSNAVKFSHSGGVVEVRLLDVDGVYKVEIHDHGVGIEDKFKERIFKKFAQADDGNTRRQGGTGLGLNITKRLVEKMGGEIGFRSQVGVGSVFWFTVLSGVQRVSDR</sequence>
<dbReference type="InterPro" id="IPR000014">
    <property type="entry name" value="PAS"/>
</dbReference>
<keyword evidence="12" id="KW-1185">Reference proteome</keyword>
<dbReference type="GO" id="GO:0005886">
    <property type="term" value="C:plasma membrane"/>
    <property type="evidence" value="ECO:0007669"/>
    <property type="project" value="UniProtKB-SubCell"/>
</dbReference>
<comment type="caution">
    <text evidence="11">The sequence shown here is derived from an EMBL/GenBank/DDBJ whole genome shotgun (WGS) entry which is preliminary data.</text>
</comment>
<dbReference type="CDD" id="cd00130">
    <property type="entry name" value="PAS"/>
    <property type="match status" value="2"/>
</dbReference>
<dbReference type="SMART" id="SM00388">
    <property type="entry name" value="HisKA"/>
    <property type="match status" value="1"/>
</dbReference>
<dbReference type="Pfam" id="PF00512">
    <property type="entry name" value="HisKA"/>
    <property type="match status" value="1"/>
</dbReference>
<evidence type="ECO:0000259" key="10">
    <source>
        <dbReference type="PROSITE" id="PS50112"/>
    </source>
</evidence>
<dbReference type="PRINTS" id="PR00344">
    <property type="entry name" value="BCTRLSENSOR"/>
</dbReference>
<dbReference type="GO" id="GO:0000155">
    <property type="term" value="F:phosphorelay sensor kinase activity"/>
    <property type="evidence" value="ECO:0007669"/>
    <property type="project" value="InterPro"/>
</dbReference>
<keyword evidence="7" id="KW-0902">Two-component regulatory system</keyword>
<feature type="compositionally biased region" description="Polar residues" evidence="8">
    <location>
        <begin position="1"/>
        <end position="18"/>
    </location>
</feature>
<dbReference type="PROSITE" id="PS50109">
    <property type="entry name" value="HIS_KIN"/>
    <property type="match status" value="1"/>
</dbReference>
<dbReference type="SMART" id="SM00091">
    <property type="entry name" value="PAS"/>
    <property type="match status" value="3"/>
</dbReference>
<dbReference type="NCBIfam" id="TIGR00229">
    <property type="entry name" value="sensory_box"/>
    <property type="match status" value="3"/>
</dbReference>
<dbReference type="Pfam" id="PF13188">
    <property type="entry name" value="PAS_8"/>
    <property type="match status" value="1"/>
</dbReference>
<comment type="subcellular location">
    <subcellularLocation>
        <location evidence="2">Cell inner membrane</location>
        <topology evidence="2">Multi-pass membrane protein</topology>
    </subcellularLocation>
</comment>
<dbReference type="InterPro" id="IPR036890">
    <property type="entry name" value="HATPase_C_sf"/>
</dbReference>
<dbReference type="InterPro" id="IPR003661">
    <property type="entry name" value="HisK_dim/P_dom"/>
</dbReference>
<feature type="domain" description="PAS" evidence="10">
    <location>
        <begin position="297"/>
        <end position="339"/>
    </location>
</feature>
<dbReference type="SUPFAM" id="SSF47384">
    <property type="entry name" value="Homodimeric domain of signal transducing histidine kinase"/>
    <property type="match status" value="1"/>
</dbReference>
<dbReference type="PANTHER" id="PTHR43711:SF30">
    <property type="entry name" value="HISTIDINE KINASE"/>
    <property type="match status" value="1"/>
</dbReference>
<dbReference type="SUPFAM" id="SSF55874">
    <property type="entry name" value="ATPase domain of HSP90 chaperone/DNA topoisomerase II/histidine kinase"/>
    <property type="match status" value="1"/>
</dbReference>
<evidence type="ECO:0000256" key="6">
    <source>
        <dbReference type="ARBA" id="ARBA00022777"/>
    </source>
</evidence>
<keyword evidence="5" id="KW-0808">Transferase</keyword>
<dbReference type="InterPro" id="IPR050736">
    <property type="entry name" value="Sensor_HK_Regulatory"/>
</dbReference>
<evidence type="ECO:0000313" key="11">
    <source>
        <dbReference type="EMBL" id="TDK68070.1"/>
    </source>
</evidence>
<dbReference type="Gene3D" id="3.30.450.20">
    <property type="entry name" value="PAS domain"/>
    <property type="match status" value="3"/>
</dbReference>
<proteinExistence type="predicted"/>
<dbReference type="CDD" id="cd16922">
    <property type="entry name" value="HATPase_EvgS-ArcB-TorS-like"/>
    <property type="match status" value="1"/>
</dbReference>
<keyword evidence="4" id="KW-0597">Phosphoprotein</keyword>
<dbReference type="InterPro" id="IPR003594">
    <property type="entry name" value="HATPase_dom"/>
</dbReference>
<dbReference type="CDD" id="cd00082">
    <property type="entry name" value="HisKA"/>
    <property type="match status" value="1"/>
</dbReference>
<dbReference type="Pfam" id="PF00989">
    <property type="entry name" value="PAS"/>
    <property type="match status" value="1"/>
</dbReference>
<dbReference type="InterPro" id="IPR005467">
    <property type="entry name" value="His_kinase_dom"/>
</dbReference>